<dbReference type="GeneID" id="95686660"/>
<comment type="caution">
    <text evidence="1">The sequence shown here is derived from an EMBL/GenBank/DDBJ whole genome shotgun (WGS) entry which is preliminary data.</text>
</comment>
<dbReference type="RefSeq" id="WP_061269188.1">
    <property type="nucleotide sequence ID" value="NZ_SOZH01000014.1"/>
</dbReference>
<evidence type="ECO:0000313" key="2">
    <source>
        <dbReference type="Proteomes" id="UP000298003"/>
    </source>
</evidence>
<name>A0A4Y8QYB2_9MICO</name>
<dbReference type="AlphaFoldDB" id="A0A4Y8QYB2"/>
<accession>A0A4Y8QYB2</accession>
<protein>
    <submittedName>
        <fullName evidence="1">Uncharacterized protein</fullName>
    </submittedName>
</protein>
<dbReference type="EMBL" id="SOZH01000014">
    <property type="protein sequence ID" value="TFF03723.1"/>
    <property type="molecule type" value="Genomic_DNA"/>
</dbReference>
<sequence>MDTIVQQVNEAVNVTPVAKPTTSCALSWCAHNCEWEPDGSGWSRYHQGDVDNEIRIIASEFCYGDSEDGVDPAEISILHPDFIGLPPAIGKLATALARASALVHCAGEQESETTRYEDGTPDEYWETVTKIGVVSTGEWTCESVEGVEQATAVRVQRQGAVHNDGSDLMNDGIRVDFEVDMFGSHFLSAEAARQFAGLLLTAADALEAS</sequence>
<keyword evidence="2" id="KW-1185">Reference proteome</keyword>
<reference evidence="1 2" key="1">
    <citation type="submission" date="2019-03" db="EMBL/GenBank/DDBJ databases">
        <title>Cellulosimicrobium funkei JCM14302 Assembly.</title>
        <authorList>
            <person name="Dou T."/>
        </authorList>
    </citation>
    <scope>NUCLEOTIDE SEQUENCE [LARGE SCALE GENOMIC DNA]</scope>
    <source>
        <strain evidence="1 2">JCM 14302</strain>
    </source>
</reference>
<dbReference type="Proteomes" id="UP000298003">
    <property type="component" value="Unassembled WGS sequence"/>
</dbReference>
<evidence type="ECO:0000313" key="1">
    <source>
        <dbReference type="EMBL" id="TFF03723.1"/>
    </source>
</evidence>
<proteinExistence type="predicted"/>
<organism evidence="1 2">
    <name type="scientific">Cellulosimicrobium funkei</name>
    <dbReference type="NCBI Taxonomy" id="264251"/>
    <lineage>
        <taxon>Bacteria</taxon>
        <taxon>Bacillati</taxon>
        <taxon>Actinomycetota</taxon>
        <taxon>Actinomycetes</taxon>
        <taxon>Micrococcales</taxon>
        <taxon>Promicromonosporaceae</taxon>
        <taxon>Cellulosimicrobium</taxon>
    </lineage>
</organism>
<gene>
    <name evidence="1" type="ORF">E1O70_19440</name>
</gene>